<evidence type="ECO:0000313" key="2">
    <source>
        <dbReference type="Proteomes" id="UP000434475"/>
    </source>
</evidence>
<protein>
    <submittedName>
        <fullName evidence="1">Uncharacterized protein</fullName>
    </submittedName>
</protein>
<reference evidence="1 2" key="1">
    <citation type="journal article" date="2019" name="Nat. Med.">
        <title>A library of human gut bacterial isolates paired with longitudinal multiomics data enables mechanistic microbiome research.</title>
        <authorList>
            <person name="Poyet M."/>
            <person name="Groussin M."/>
            <person name="Gibbons S.M."/>
            <person name="Avila-Pacheco J."/>
            <person name="Jiang X."/>
            <person name="Kearney S.M."/>
            <person name="Perrotta A.R."/>
            <person name="Berdy B."/>
            <person name="Zhao S."/>
            <person name="Lieberman T.D."/>
            <person name="Swanson P.K."/>
            <person name="Smith M."/>
            <person name="Roesemann S."/>
            <person name="Alexander J.E."/>
            <person name="Rich S.A."/>
            <person name="Livny J."/>
            <person name="Vlamakis H."/>
            <person name="Clish C."/>
            <person name="Bullock K."/>
            <person name="Deik A."/>
            <person name="Scott J."/>
            <person name="Pierce K.A."/>
            <person name="Xavier R.J."/>
            <person name="Alm E.J."/>
        </authorList>
    </citation>
    <scope>NUCLEOTIDE SEQUENCE [LARGE SCALE GENOMIC DNA]</scope>
    <source>
        <strain evidence="1 2">BIOML-A2</strain>
    </source>
</reference>
<dbReference type="EMBL" id="WKPR01000022">
    <property type="protein sequence ID" value="MSB21416.1"/>
    <property type="molecule type" value="Genomic_DNA"/>
</dbReference>
<organism evidence="1 2">
    <name type="scientific">Flavonifractor plautii</name>
    <name type="common">Fusobacterium plautii</name>
    <dbReference type="NCBI Taxonomy" id="292800"/>
    <lineage>
        <taxon>Bacteria</taxon>
        <taxon>Bacillati</taxon>
        <taxon>Bacillota</taxon>
        <taxon>Clostridia</taxon>
        <taxon>Eubacteriales</taxon>
        <taxon>Oscillospiraceae</taxon>
        <taxon>Flavonifractor</taxon>
    </lineage>
</organism>
<sequence>MSKKRFVEFYLSAMMKAATGGQVQRVAYLYYDLQHVEVVRIEYEHAHGGGVREIPVTDLNLLGIAGAVIDGVKGVSLE</sequence>
<comment type="caution">
    <text evidence="1">The sequence shown here is derived from an EMBL/GenBank/DDBJ whole genome shotgun (WGS) entry which is preliminary data.</text>
</comment>
<proteinExistence type="predicted"/>
<name>A0A6I2R8B8_FLAPL</name>
<dbReference type="RefSeq" id="WP_172697945.1">
    <property type="nucleotide sequence ID" value="NZ_WKPR01000022.1"/>
</dbReference>
<dbReference type="Proteomes" id="UP000434475">
    <property type="component" value="Unassembled WGS sequence"/>
</dbReference>
<evidence type="ECO:0000313" key="1">
    <source>
        <dbReference type="EMBL" id="MSB21416.1"/>
    </source>
</evidence>
<gene>
    <name evidence="1" type="ORF">GKE97_18130</name>
</gene>
<dbReference type="AlphaFoldDB" id="A0A6I2R8B8"/>
<accession>A0A6I2R8B8</accession>